<sequence>MNNKNISKKIKIGNLPSRINAWCNTLNERQRIRLILLLSAIYFLMTVTVLTWIYFDEDEKKEIVIKHIQNPAPMFRQSLRIVIPPEVDSVSTFKKIDYGKQ</sequence>
<gene>
    <name evidence="2" type="ORF">SAMN05421841_1853</name>
</gene>
<dbReference type="AlphaFoldDB" id="A0A1I0QEE1"/>
<keyword evidence="3" id="KW-1185">Reference proteome</keyword>
<dbReference type="Proteomes" id="UP000199469">
    <property type="component" value="Unassembled WGS sequence"/>
</dbReference>
<proteinExistence type="predicted"/>
<keyword evidence="1" id="KW-0812">Transmembrane</keyword>
<evidence type="ECO:0000313" key="2">
    <source>
        <dbReference type="EMBL" id="SEW25451.1"/>
    </source>
</evidence>
<accession>A0A1I0QEE1</accession>
<name>A0A1I0QEE1_9FLAO</name>
<evidence type="ECO:0000256" key="1">
    <source>
        <dbReference type="SAM" id="Phobius"/>
    </source>
</evidence>
<protein>
    <submittedName>
        <fullName evidence="2">Uncharacterized protein</fullName>
    </submittedName>
</protein>
<reference evidence="3" key="1">
    <citation type="submission" date="2016-10" db="EMBL/GenBank/DDBJ databases">
        <authorList>
            <person name="Varghese N."/>
            <person name="Submissions S."/>
        </authorList>
    </citation>
    <scope>NUCLEOTIDE SEQUENCE [LARGE SCALE GENOMIC DNA]</scope>
    <source>
        <strain evidence="3">DSM 17724</strain>
    </source>
</reference>
<feature type="transmembrane region" description="Helical" evidence="1">
    <location>
        <begin position="34"/>
        <end position="55"/>
    </location>
</feature>
<dbReference type="RefSeq" id="WP_089791716.1">
    <property type="nucleotide sequence ID" value="NZ_FOIU01000001.1"/>
</dbReference>
<dbReference type="STRING" id="356305.SAMN05421841_1853"/>
<organism evidence="2 3">
    <name type="scientific">Chryseobacterium wanjuense</name>
    <dbReference type="NCBI Taxonomy" id="356305"/>
    <lineage>
        <taxon>Bacteria</taxon>
        <taxon>Pseudomonadati</taxon>
        <taxon>Bacteroidota</taxon>
        <taxon>Flavobacteriia</taxon>
        <taxon>Flavobacteriales</taxon>
        <taxon>Weeksellaceae</taxon>
        <taxon>Chryseobacterium group</taxon>
        <taxon>Chryseobacterium</taxon>
    </lineage>
</organism>
<evidence type="ECO:0000313" key="3">
    <source>
        <dbReference type="Proteomes" id="UP000199469"/>
    </source>
</evidence>
<keyword evidence="1" id="KW-0472">Membrane</keyword>
<dbReference type="EMBL" id="FOIU01000001">
    <property type="protein sequence ID" value="SEW25451.1"/>
    <property type="molecule type" value="Genomic_DNA"/>
</dbReference>
<keyword evidence="1" id="KW-1133">Transmembrane helix</keyword>